<dbReference type="PANTHER" id="PTHR36351">
    <property type="entry name" value="EMBRYO SAC DEVELOPMENT ARREST 12"/>
    <property type="match status" value="1"/>
</dbReference>
<dbReference type="HOGENOM" id="CLU_063781_0_0_1"/>
<evidence type="ECO:0000256" key="1">
    <source>
        <dbReference type="SAM" id="MobiDB-lite"/>
    </source>
</evidence>
<feature type="domain" description="DUF7138" evidence="2">
    <location>
        <begin position="8"/>
        <end position="83"/>
    </location>
</feature>
<sequence>MESPLSAPYKVIFFDGDVDIEMGHISIHHALTFKRLQSLISQKLGMSPNQISTSLVCRKSNQKRLKIPITETTSFSQILIHNSNLDSFFLVTIKKPKRDRRSKPQRIEEGALPSKISPEKTLLRRNPDSGKPNPGNGLQFTGGYPSPESYFANGNYGIDGRGLFSTVKERTSTVCELCRESKERPVPFHLCVYDAVTVGFRGPSPAGPIGRPRKGHVEAAA</sequence>
<organism evidence="3 4">
    <name type="scientific">Amborella trichopoda</name>
    <dbReference type="NCBI Taxonomy" id="13333"/>
    <lineage>
        <taxon>Eukaryota</taxon>
        <taxon>Viridiplantae</taxon>
        <taxon>Streptophyta</taxon>
        <taxon>Embryophyta</taxon>
        <taxon>Tracheophyta</taxon>
        <taxon>Spermatophyta</taxon>
        <taxon>Magnoliopsida</taxon>
        <taxon>Amborellales</taxon>
        <taxon>Amborellaceae</taxon>
        <taxon>Amborella</taxon>
    </lineage>
</organism>
<dbReference type="OMA" id="EVGFHWC"/>
<feature type="region of interest" description="Disordered" evidence="1">
    <location>
        <begin position="99"/>
        <end position="144"/>
    </location>
</feature>
<keyword evidence="4" id="KW-1185">Reference proteome</keyword>
<protein>
    <recommendedName>
        <fullName evidence="2">DUF7138 domain-containing protein</fullName>
    </recommendedName>
</protein>
<evidence type="ECO:0000259" key="2">
    <source>
        <dbReference type="Pfam" id="PF23596"/>
    </source>
</evidence>
<name>U5CSC2_AMBTC</name>
<dbReference type="EMBL" id="KI392485">
    <property type="protein sequence ID" value="ERN16136.1"/>
    <property type="molecule type" value="Genomic_DNA"/>
</dbReference>
<gene>
    <name evidence="3" type="ORF">AMTR_s00030p00205530</name>
</gene>
<proteinExistence type="predicted"/>
<dbReference type="AlphaFoldDB" id="U5CSC2"/>
<dbReference type="KEGG" id="atr:18444434"/>
<dbReference type="PANTHER" id="PTHR36351:SF1">
    <property type="entry name" value="EMBRYO SAC DEVELOPMENT ARREST 12"/>
    <property type="match status" value="1"/>
</dbReference>
<feature type="compositionally biased region" description="Basic and acidic residues" evidence="1">
    <location>
        <begin position="117"/>
        <end position="128"/>
    </location>
</feature>
<dbReference type="OrthoDB" id="778072at2759"/>
<accession>U5CSC2</accession>
<evidence type="ECO:0000313" key="3">
    <source>
        <dbReference type="EMBL" id="ERN16136.1"/>
    </source>
</evidence>
<dbReference type="Proteomes" id="UP000017836">
    <property type="component" value="Unassembled WGS sequence"/>
</dbReference>
<reference evidence="4" key="1">
    <citation type="journal article" date="2013" name="Science">
        <title>The Amborella genome and the evolution of flowering plants.</title>
        <authorList>
            <consortium name="Amborella Genome Project"/>
        </authorList>
    </citation>
    <scope>NUCLEOTIDE SEQUENCE [LARGE SCALE GENOMIC DNA]</scope>
</reference>
<dbReference type="Pfam" id="PF23596">
    <property type="entry name" value="DUF7138"/>
    <property type="match status" value="1"/>
</dbReference>
<dbReference type="Gramene" id="ERN16136">
    <property type="protein sequence ID" value="ERN16136"/>
    <property type="gene ID" value="AMTR_s00030p00205530"/>
</dbReference>
<dbReference type="InterPro" id="IPR055562">
    <property type="entry name" value="DUF7138"/>
</dbReference>
<dbReference type="eggNOG" id="ENOG502S4PI">
    <property type="taxonomic scope" value="Eukaryota"/>
</dbReference>
<evidence type="ECO:0000313" key="4">
    <source>
        <dbReference type="Proteomes" id="UP000017836"/>
    </source>
</evidence>